<dbReference type="InterPro" id="IPR050263">
    <property type="entry name" value="Bact_Fimbrial_Adh_Pro"/>
</dbReference>
<evidence type="ECO:0000259" key="6">
    <source>
        <dbReference type="Pfam" id="PF22003"/>
    </source>
</evidence>
<accession>A0ABT1BCM3</accession>
<dbReference type="Proteomes" id="UP001139290">
    <property type="component" value="Unassembled WGS sequence"/>
</dbReference>
<reference evidence="7" key="1">
    <citation type="submission" date="2021-11" db="EMBL/GenBank/DDBJ databases">
        <title>Citrobacter meridianamericanus sp. nov. isolated from soil.</title>
        <authorList>
            <person name="Furlan J.P.R."/>
            <person name="Stehling E.G."/>
        </authorList>
    </citation>
    <scope>NUCLEOTIDE SEQUENCE</scope>
    <source>
        <strain evidence="7">BR102</strain>
    </source>
</reference>
<evidence type="ECO:0000256" key="2">
    <source>
        <dbReference type="ARBA" id="ARBA00006671"/>
    </source>
</evidence>
<dbReference type="InterPro" id="IPR054160">
    <property type="entry name" value="MrkD_recept-bd"/>
</dbReference>
<feature type="chain" id="PRO_5046195415" description="MrkD-like receptor binding domain-containing protein" evidence="5">
    <location>
        <begin position="27"/>
        <end position="359"/>
    </location>
</feature>
<evidence type="ECO:0000256" key="5">
    <source>
        <dbReference type="SAM" id="SignalP"/>
    </source>
</evidence>
<evidence type="ECO:0000313" key="8">
    <source>
        <dbReference type="Proteomes" id="UP001139290"/>
    </source>
</evidence>
<comment type="caution">
    <text evidence="7">The sequence shown here is derived from an EMBL/GenBank/DDBJ whole genome shotgun (WGS) entry which is preliminary data.</text>
</comment>
<dbReference type="Pfam" id="PF22003">
    <property type="entry name" value="MrkDrd"/>
    <property type="match status" value="1"/>
</dbReference>
<dbReference type="EMBL" id="JAJJVQ010000008">
    <property type="protein sequence ID" value="MCO5783625.1"/>
    <property type="molecule type" value="Genomic_DNA"/>
</dbReference>
<keyword evidence="4" id="KW-0281">Fimbrium</keyword>
<dbReference type="InterPro" id="IPR008966">
    <property type="entry name" value="Adhesion_dom_sf"/>
</dbReference>
<dbReference type="PANTHER" id="PTHR33420:SF3">
    <property type="entry name" value="FIMBRIAL SUBUNIT ELFA"/>
    <property type="match status" value="1"/>
</dbReference>
<keyword evidence="3 5" id="KW-0732">Signal</keyword>
<feature type="signal peptide" evidence="5">
    <location>
        <begin position="1"/>
        <end position="26"/>
    </location>
</feature>
<proteinExistence type="inferred from homology"/>
<comment type="similarity">
    <text evidence="2">Belongs to the fimbrial protein family.</text>
</comment>
<dbReference type="SUPFAM" id="SSF49401">
    <property type="entry name" value="Bacterial adhesins"/>
    <property type="match status" value="1"/>
</dbReference>
<feature type="domain" description="MrkD-like receptor binding" evidence="6">
    <location>
        <begin position="55"/>
        <end position="157"/>
    </location>
</feature>
<evidence type="ECO:0000256" key="4">
    <source>
        <dbReference type="ARBA" id="ARBA00023263"/>
    </source>
</evidence>
<dbReference type="Gene3D" id="2.60.40.1090">
    <property type="entry name" value="Fimbrial-type adhesion domain"/>
    <property type="match status" value="1"/>
</dbReference>
<evidence type="ECO:0000256" key="3">
    <source>
        <dbReference type="ARBA" id="ARBA00022729"/>
    </source>
</evidence>
<protein>
    <recommendedName>
        <fullName evidence="6">MrkD-like receptor binding domain-containing protein</fullName>
    </recommendedName>
</protein>
<organism evidence="7 8">
    <name type="scientific">Citrobacter meridianamericanus</name>
    <dbReference type="NCBI Taxonomy" id="2894201"/>
    <lineage>
        <taxon>Bacteria</taxon>
        <taxon>Pseudomonadati</taxon>
        <taxon>Pseudomonadota</taxon>
        <taxon>Gammaproteobacteria</taxon>
        <taxon>Enterobacterales</taxon>
        <taxon>Enterobacteriaceae</taxon>
        <taxon>Citrobacter</taxon>
    </lineage>
</organism>
<gene>
    <name evidence="7" type="ORF">LOD26_20225</name>
</gene>
<name>A0ABT1BCM3_9ENTR</name>
<dbReference type="InterPro" id="IPR036937">
    <property type="entry name" value="Adhesion_dom_fimbrial_sf"/>
</dbReference>
<sequence length="359" mass="37840">MFSLIRSKIHLRIVQLLVATSGLLFAGHSLAVCSTNNQYTVQVALQSATFSAGEDFPVGSNIRVQQVRGYATVTVNCTQGGAAVRMGLSGGSLYPGQSNIYQTGINGLGIRFRNPFENKYLPFNTTSLTGEVNPGGWLDFTIELVKMGPITAGTVNSALFPQVRIDAIDADNNPTRVAWHTITGGFTLQTPTCTTPNFNWDLGTTNTTLLRNQGDASVWVDTPVTLTGCSTFLGNNSNGSYTQYNIQGFNSGSVSQSGSIAPNKLTMTLTPNTSAIDSVNGIVALDNTATASGFGVQLASKQSGTYVAQNLAGSMVVTPTVGDSSGSVRFPLGARIIRTSDSVQGGSIKTSLTYTINYQ</sequence>
<dbReference type="PANTHER" id="PTHR33420">
    <property type="entry name" value="FIMBRIAL SUBUNIT ELFA-RELATED"/>
    <property type="match status" value="1"/>
</dbReference>
<dbReference type="RefSeq" id="WP_151219185.1">
    <property type="nucleotide sequence ID" value="NZ_CP101051.1"/>
</dbReference>
<evidence type="ECO:0000313" key="7">
    <source>
        <dbReference type="EMBL" id="MCO5783625.1"/>
    </source>
</evidence>
<comment type="subcellular location">
    <subcellularLocation>
        <location evidence="1">Fimbrium</location>
    </subcellularLocation>
</comment>
<dbReference type="Gene3D" id="2.60.40.3310">
    <property type="match status" value="1"/>
</dbReference>
<evidence type="ECO:0000256" key="1">
    <source>
        <dbReference type="ARBA" id="ARBA00004561"/>
    </source>
</evidence>
<keyword evidence="8" id="KW-1185">Reference proteome</keyword>